<keyword evidence="5" id="KW-1185">Reference proteome</keyword>
<dbReference type="EMBL" id="JAJKFW010000061">
    <property type="protein sequence ID" value="MCC9644880.1"/>
    <property type="molecule type" value="Genomic_DNA"/>
</dbReference>
<feature type="compositionally biased region" description="Polar residues" evidence="2">
    <location>
        <begin position="294"/>
        <end position="306"/>
    </location>
</feature>
<sequence length="424" mass="44895">MRDSDHAESGSSPSRLYLDHAATSWPKAAGVTKAMTDFLTHGGASSSRGNYGSAQRSDQIVRSLRNLVATSLDAESDACISFHSGCTAALNAIIHGLIGPDQHVQRGSHCLVSAIEHNAVRRPIVAAARMVDAAVEEIPCDSAGRLQTGEVLQRIQDHTRLVAISHISNVTGSLQPIDEIGSEIERVNRSRSPEQKIFFLCDAAQSFGYLPVSATLSHAHAIAVPAHKGCGGPPGIGALYLHSDWHNIIGTWMQGGTGNRSLDDDMPKSMPDKLEAGTMNLPAMAGWIAALQSPTSTPLTRSNSDSDQTESDESKLSRLSQQLHNSLRSIEGIRVIGNAGPLPIASIDFGPELPPNDAAAILDAEFGIEVRSGHHCAGRIHHHLGTESTGTVRLSGGHGTTSDDIARAVDAVSEIARQLRGLDC</sequence>
<dbReference type="Gene3D" id="3.40.640.10">
    <property type="entry name" value="Type I PLP-dependent aspartate aminotransferase-like (Major domain)"/>
    <property type="match status" value="1"/>
</dbReference>
<proteinExistence type="predicted"/>
<reference evidence="4" key="1">
    <citation type="submission" date="2021-11" db="EMBL/GenBank/DDBJ databases">
        <title>Genome sequence.</title>
        <authorList>
            <person name="Sun Q."/>
        </authorList>
    </citation>
    <scope>NUCLEOTIDE SEQUENCE</scope>
    <source>
        <strain evidence="4">JC740</strain>
    </source>
</reference>
<feature type="region of interest" description="Disordered" evidence="2">
    <location>
        <begin position="294"/>
        <end position="320"/>
    </location>
</feature>
<dbReference type="InterPro" id="IPR015424">
    <property type="entry name" value="PyrdxlP-dep_Trfase"/>
</dbReference>
<evidence type="ECO:0000313" key="4">
    <source>
        <dbReference type="EMBL" id="MCC9644880.1"/>
    </source>
</evidence>
<keyword evidence="4" id="KW-0808">Transferase</keyword>
<gene>
    <name evidence="4" type="ORF">LOC71_21600</name>
</gene>
<dbReference type="Gene3D" id="3.90.1150.10">
    <property type="entry name" value="Aspartate Aminotransferase, domain 1"/>
    <property type="match status" value="1"/>
</dbReference>
<evidence type="ECO:0000259" key="3">
    <source>
        <dbReference type="Pfam" id="PF00266"/>
    </source>
</evidence>
<accession>A0ABS8NMZ8</accession>
<dbReference type="RefSeq" id="WP_230276552.1">
    <property type="nucleotide sequence ID" value="NZ_JAJKFW010000061.1"/>
</dbReference>
<name>A0ABS8NMZ8_9BACT</name>
<protein>
    <submittedName>
        <fullName evidence="4">Aminotransferase class V-fold PLP-dependent enzyme</fullName>
    </submittedName>
</protein>
<dbReference type="InterPro" id="IPR015422">
    <property type="entry name" value="PyrdxlP-dep_Trfase_small"/>
</dbReference>
<evidence type="ECO:0000256" key="2">
    <source>
        <dbReference type="SAM" id="MobiDB-lite"/>
    </source>
</evidence>
<dbReference type="Pfam" id="PF00266">
    <property type="entry name" value="Aminotran_5"/>
    <property type="match status" value="1"/>
</dbReference>
<dbReference type="GO" id="GO:0008483">
    <property type="term" value="F:transaminase activity"/>
    <property type="evidence" value="ECO:0007669"/>
    <property type="project" value="UniProtKB-KW"/>
</dbReference>
<organism evidence="4 5">
    <name type="scientific">Rhodopirellula halodulae</name>
    <dbReference type="NCBI Taxonomy" id="2894198"/>
    <lineage>
        <taxon>Bacteria</taxon>
        <taxon>Pseudomonadati</taxon>
        <taxon>Planctomycetota</taxon>
        <taxon>Planctomycetia</taxon>
        <taxon>Pirellulales</taxon>
        <taxon>Pirellulaceae</taxon>
        <taxon>Rhodopirellula</taxon>
    </lineage>
</organism>
<dbReference type="SUPFAM" id="SSF53383">
    <property type="entry name" value="PLP-dependent transferases"/>
    <property type="match status" value="1"/>
</dbReference>
<keyword evidence="1" id="KW-0663">Pyridoxal phosphate</keyword>
<comment type="caution">
    <text evidence="4">The sequence shown here is derived from an EMBL/GenBank/DDBJ whole genome shotgun (WGS) entry which is preliminary data.</text>
</comment>
<evidence type="ECO:0000256" key="1">
    <source>
        <dbReference type="ARBA" id="ARBA00022898"/>
    </source>
</evidence>
<dbReference type="PANTHER" id="PTHR43586:SF4">
    <property type="entry name" value="ISOPENICILLIN N EPIMERASE"/>
    <property type="match status" value="1"/>
</dbReference>
<dbReference type="Proteomes" id="UP001430306">
    <property type="component" value="Unassembled WGS sequence"/>
</dbReference>
<dbReference type="InterPro" id="IPR015421">
    <property type="entry name" value="PyrdxlP-dep_Trfase_major"/>
</dbReference>
<dbReference type="InterPro" id="IPR000192">
    <property type="entry name" value="Aminotrans_V_dom"/>
</dbReference>
<dbReference type="PANTHER" id="PTHR43586">
    <property type="entry name" value="CYSTEINE DESULFURASE"/>
    <property type="match status" value="1"/>
</dbReference>
<feature type="domain" description="Aminotransferase class V" evidence="3">
    <location>
        <begin position="17"/>
        <end position="406"/>
    </location>
</feature>
<keyword evidence="4" id="KW-0032">Aminotransferase</keyword>
<evidence type="ECO:0000313" key="5">
    <source>
        <dbReference type="Proteomes" id="UP001430306"/>
    </source>
</evidence>